<evidence type="ECO:0000313" key="2">
    <source>
        <dbReference type="Proteomes" id="UP001148662"/>
    </source>
</evidence>
<gene>
    <name evidence="1" type="ORF">NM688_g9049</name>
</gene>
<keyword evidence="2" id="KW-1185">Reference proteome</keyword>
<proteinExistence type="predicted"/>
<evidence type="ECO:0000313" key="1">
    <source>
        <dbReference type="EMBL" id="KAJ3521200.1"/>
    </source>
</evidence>
<reference evidence="1" key="1">
    <citation type="submission" date="2022-07" db="EMBL/GenBank/DDBJ databases">
        <title>Genome Sequence of Phlebia brevispora.</title>
        <authorList>
            <person name="Buettner E."/>
        </authorList>
    </citation>
    <scope>NUCLEOTIDE SEQUENCE</scope>
    <source>
        <strain evidence="1">MPL23</strain>
    </source>
</reference>
<organism evidence="1 2">
    <name type="scientific">Phlebia brevispora</name>
    <dbReference type="NCBI Taxonomy" id="194682"/>
    <lineage>
        <taxon>Eukaryota</taxon>
        <taxon>Fungi</taxon>
        <taxon>Dikarya</taxon>
        <taxon>Basidiomycota</taxon>
        <taxon>Agaricomycotina</taxon>
        <taxon>Agaricomycetes</taxon>
        <taxon>Polyporales</taxon>
        <taxon>Meruliaceae</taxon>
        <taxon>Phlebia</taxon>
    </lineage>
</organism>
<name>A0ACC1RKN8_9APHY</name>
<accession>A0ACC1RKN8</accession>
<protein>
    <submittedName>
        <fullName evidence="1">Uncharacterized protein</fullName>
    </submittedName>
</protein>
<dbReference type="EMBL" id="JANHOG010002659">
    <property type="protein sequence ID" value="KAJ3521200.1"/>
    <property type="molecule type" value="Genomic_DNA"/>
</dbReference>
<comment type="caution">
    <text evidence="1">The sequence shown here is derived from an EMBL/GenBank/DDBJ whole genome shotgun (WGS) entry which is preliminary data.</text>
</comment>
<sequence>MISLISPHNFIGLRGLSNPFVLEYLTIWGQTPPPVLTGVLGRDLHSAHAALIKAFHCRRILVQQPCLAPIFPPATCISTSFQLDAFFSRRPTARAILGHCGPYYPNKRPLQRHTPPEKFLATKRPSTTNLISSPSHPFILSWKCISPDPGSFSDPLVPASFPSLLTDMRTNPARSVTLASSTPSLSRMSHLDGAELSSLHQARSLPLGRHTFRPPDWLLVFLGSQRNGTL</sequence>
<dbReference type="Proteomes" id="UP001148662">
    <property type="component" value="Unassembled WGS sequence"/>
</dbReference>